<proteinExistence type="predicted"/>
<evidence type="ECO:0000313" key="1">
    <source>
        <dbReference type="EMBL" id="SVD19064.1"/>
    </source>
</evidence>
<reference evidence="1" key="1">
    <citation type="submission" date="2018-05" db="EMBL/GenBank/DDBJ databases">
        <authorList>
            <person name="Lanie J.A."/>
            <person name="Ng W.-L."/>
            <person name="Kazmierczak K.M."/>
            <person name="Andrzejewski T.M."/>
            <person name="Davidsen T.M."/>
            <person name="Wayne K.J."/>
            <person name="Tettelin H."/>
            <person name="Glass J.I."/>
            <person name="Rusch D."/>
            <person name="Podicherti R."/>
            <person name="Tsui H.-C.T."/>
            <person name="Winkler M.E."/>
        </authorList>
    </citation>
    <scope>NUCLEOTIDE SEQUENCE</scope>
</reference>
<gene>
    <name evidence="1" type="ORF">METZ01_LOCUS371918</name>
</gene>
<accession>A0A382TAA6</accession>
<feature type="non-terminal residue" evidence="1">
    <location>
        <position position="1"/>
    </location>
</feature>
<feature type="non-terminal residue" evidence="1">
    <location>
        <position position="65"/>
    </location>
</feature>
<dbReference type="EMBL" id="UINC01135108">
    <property type="protein sequence ID" value="SVD19064.1"/>
    <property type="molecule type" value="Genomic_DNA"/>
</dbReference>
<name>A0A382TAA6_9ZZZZ</name>
<sequence length="65" mass="7128">RNSYGLFIHSHVAKGDHQILCRDALHKVRYRRQLPLHFASLLPALADGAECAPGPGNCSQHNVGL</sequence>
<protein>
    <submittedName>
        <fullName evidence="1">Uncharacterized protein</fullName>
    </submittedName>
</protein>
<organism evidence="1">
    <name type="scientific">marine metagenome</name>
    <dbReference type="NCBI Taxonomy" id="408172"/>
    <lineage>
        <taxon>unclassified sequences</taxon>
        <taxon>metagenomes</taxon>
        <taxon>ecological metagenomes</taxon>
    </lineage>
</organism>
<dbReference type="AlphaFoldDB" id="A0A382TAA6"/>